<keyword evidence="8 11" id="KW-0378">Hydrolase</keyword>
<dbReference type="InterPro" id="IPR027417">
    <property type="entry name" value="P-loop_NTPase"/>
</dbReference>
<reference key="1">
    <citation type="submission" date="2010-09" db="EMBL/GenBank/DDBJ databases">
        <title>Complete sequence of Caldicellulosiruptor hydrothermalis 108.</title>
        <authorList>
            <consortium name="US DOE Joint Genome Institute"/>
            <person name="Lucas S."/>
            <person name="Copeland A."/>
            <person name="Lapidus A."/>
            <person name="Cheng J.-F."/>
            <person name="Bruce D."/>
            <person name="Goodwin L."/>
            <person name="Pitluck S."/>
            <person name="Davenport K."/>
            <person name="Detter J.C."/>
            <person name="Han C."/>
            <person name="Tapia R."/>
            <person name="Land M."/>
            <person name="Hauser L."/>
            <person name="Chang Y.-J."/>
            <person name="Jeffries C."/>
            <person name="Kyrpides N."/>
            <person name="Ivanova N."/>
            <person name="Mikhailova N."/>
            <person name="Blumer-Schuette S.E."/>
            <person name="Kelly R.M."/>
            <person name="Woyke T."/>
        </authorList>
    </citation>
    <scope>NUCLEOTIDE SEQUENCE</scope>
    <source>
        <strain>108</strain>
    </source>
</reference>
<evidence type="ECO:0000256" key="2">
    <source>
        <dbReference type="ARBA" id="ARBA00008598"/>
    </source>
</evidence>
<evidence type="ECO:0000313" key="15">
    <source>
        <dbReference type="Proteomes" id="UP000006890"/>
    </source>
</evidence>
<evidence type="ECO:0000256" key="12">
    <source>
        <dbReference type="SAM" id="Coils"/>
    </source>
</evidence>
<gene>
    <name evidence="14" type="ordered locus">Calhy_1820</name>
</gene>
<dbReference type="CDD" id="cd18800">
    <property type="entry name" value="SF2_C_EcoR124I-like"/>
    <property type="match status" value="1"/>
</dbReference>
<dbReference type="NCBIfam" id="TIGR00348">
    <property type="entry name" value="hsdR"/>
    <property type="match status" value="1"/>
</dbReference>
<evidence type="ECO:0000256" key="9">
    <source>
        <dbReference type="ARBA" id="ARBA00022840"/>
    </source>
</evidence>
<dbReference type="HOGENOM" id="CLU_005762_0_0_9"/>
<dbReference type="STRING" id="632292.Calhy_1820"/>
<dbReference type="Pfam" id="PF04313">
    <property type="entry name" value="HSDR_N"/>
    <property type="match status" value="1"/>
</dbReference>
<keyword evidence="12" id="KW-0175">Coiled coil</keyword>
<comment type="similarity">
    <text evidence="2 11">Belongs to the HsdR family.</text>
</comment>
<dbReference type="PANTHER" id="PTHR30195">
    <property type="entry name" value="TYPE I SITE-SPECIFIC DEOXYRIBONUCLEASE PROTEIN SUBUNIT M AND R"/>
    <property type="match status" value="1"/>
</dbReference>
<evidence type="ECO:0000256" key="7">
    <source>
        <dbReference type="ARBA" id="ARBA00022759"/>
    </source>
</evidence>
<dbReference type="InterPro" id="IPR007409">
    <property type="entry name" value="Restrct_endonuc_type1_HsdR_N"/>
</dbReference>
<feature type="coiled-coil region" evidence="12">
    <location>
        <begin position="574"/>
        <end position="601"/>
    </location>
</feature>
<keyword evidence="7" id="KW-0255">Endonuclease</keyword>
<keyword evidence="5 11" id="KW-0547">Nucleotide-binding</keyword>
<dbReference type="PROSITE" id="PS51192">
    <property type="entry name" value="HELICASE_ATP_BIND_1"/>
    <property type="match status" value="1"/>
</dbReference>
<feature type="domain" description="Helicase ATP-binding" evidence="13">
    <location>
        <begin position="314"/>
        <end position="478"/>
    </location>
</feature>
<keyword evidence="10 11" id="KW-0238">DNA-binding</keyword>
<dbReference type="eggNOG" id="COG0610">
    <property type="taxonomic scope" value="Bacteria"/>
</dbReference>
<evidence type="ECO:0000256" key="10">
    <source>
        <dbReference type="ARBA" id="ARBA00023125"/>
    </source>
</evidence>
<evidence type="ECO:0000256" key="8">
    <source>
        <dbReference type="ARBA" id="ARBA00022801"/>
    </source>
</evidence>
<evidence type="ECO:0000256" key="11">
    <source>
        <dbReference type="RuleBase" id="RU364115"/>
    </source>
</evidence>
<dbReference type="PANTHER" id="PTHR30195:SF15">
    <property type="entry name" value="TYPE I RESTRICTION ENZYME HINDI ENDONUCLEASE SUBUNIT"/>
    <property type="match status" value="1"/>
</dbReference>
<protein>
    <recommendedName>
        <fullName evidence="11">Type I restriction enzyme endonuclease subunit</fullName>
        <shortName evidence="11">R protein</shortName>
        <ecNumber evidence="11">3.1.21.3</ecNumber>
    </recommendedName>
    <alternativeName>
        <fullName evidence="11">Type-1 restriction enzyme R protein</fullName>
    </alternativeName>
</protein>
<evidence type="ECO:0000256" key="5">
    <source>
        <dbReference type="ARBA" id="ARBA00022741"/>
    </source>
</evidence>
<dbReference type="Gene3D" id="3.40.50.300">
    <property type="entry name" value="P-loop containing nucleotide triphosphate hydrolases"/>
    <property type="match status" value="2"/>
</dbReference>
<keyword evidence="15" id="KW-1185">Reference proteome</keyword>
<dbReference type="InterPro" id="IPR055180">
    <property type="entry name" value="HsdR_RecA-like_helicase_dom_2"/>
</dbReference>
<dbReference type="InterPro" id="IPR040980">
    <property type="entry name" value="SWI2_SNF2"/>
</dbReference>
<dbReference type="EMBL" id="CP002219">
    <property type="protein sequence ID" value="ADQ07531.1"/>
    <property type="molecule type" value="Genomic_DNA"/>
</dbReference>
<evidence type="ECO:0000259" key="13">
    <source>
        <dbReference type="PROSITE" id="PS51192"/>
    </source>
</evidence>
<evidence type="ECO:0000256" key="3">
    <source>
        <dbReference type="ARBA" id="ARBA00011296"/>
    </source>
</evidence>
<proteinExistence type="inferred from homology"/>
<dbReference type="Gene3D" id="3.90.1570.50">
    <property type="match status" value="1"/>
</dbReference>
<keyword evidence="6 11" id="KW-0680">Restriction system</keyword>
<dbReference type="InterPro" id="IPR014001">
    <property type="entry name" value="Helicase_ATP-bd"/>
</dbReference>
<dbReference type="GO" id="GO:0009035">
    <property type="term" value="F:type I site-specific deoxyribonuclease activity"/>
    <property type="evidence" value="ECO:0007669"/>
    <property type="project" value="UniProtKB-EC"/>
</dbReference>
<dbReference type="SMART" id="SM00487">
    <property type="entry name" value="DEXDc"/>
    <property type="match status" value="1"/>
</dbReference>
<dbReference type="EC" id="3.1.21.3" evidence="11"/>
<dbReference type="REBASE" id="28853">
    <property type="entry name" value="Chy108ORF1822P"/>
</dbReference>
<name>E4QD37_CALH1</name>
<dbReference type="InterPro" id="IPR004473">
    <property type="entry name" value="Restrct_endonuc_typeI_HsdR"/>
</dbReference>
<dbReference type="KEGG" id="chd:Calhy_1820"/>
<evidence type="ECO:0000313" key="14">
    <source>
        <dbReference type="EMBL" id="ADQ07531.1"/>
    </source>
</evidence>
<reference evidence="14 15" key="2">
    <citation type="journal article" date="2011" name="J. Bacteriol.">
        <title>Complete genome sequences for the anaerobic, extremely thermophilic plant biomass-degrading bacteria Caldicellulosiruptor hydrothermalis, Caldicellulosiruptor kristjanssonii, Caldicellulosiruptor kronotskyensis, Caldicellulosiruptor owensenis, and Caldicellulosiruptor lactoaceticus.</title>
        <authorList>
            <person name="Blumer-Schuette S.E."/>
            <person name="Ozdemir I."/>
            <person name="Mistry D."/>
            <person name="Lucas S."/>
            <person name="Lapidus A."/>
            <person name="Cheng J.F."/>
            <person name="Goodwin L.A."/>
            <person name="Pitluck S."/>
            <person name="Land M.L."/>
            <person name="Hauser L.J."/>
            <person name="Woyke T."/>
            <person name="Mikhailova N."/>
            <person name="Pati A."/>
            <person name="Kyrpides N.C."/>
            <person name="Ivanova N."/>
            <person name="Detter J.C."/>
            <person name="Walston-Davenport K."/>
            <person name="Han S."/>
            <person name="Adams M.W."/>
            <person name="Kelly R.M."/>
        </authorList>
    </citation>
    <scope>NUCLEOTIDE SEQUENCE [LARGE SCALE GENOMIC DNA]</scope>
    <source>
        <strain evidence="15">DSM 18901 / VKM B-2411 / 108</strain>
    </source>
</reference>
<keyword evidence="9 11" id="KW-0067">ATP-binding</keyword>
<dbReference type="GO" id="GO:0009307">
    <property type="term" value="P:DNA restriction-modification system"/>
    <property type="evidence" value="ECO:0007669"/>
    <property type="project" value="UniProtKB-KW"/>
</dbReference>
<dbReference type="RefSeq" id="WP_013403685.1">
    <property type="nucleotide sequence ID" value="NC_014652.1"/>
</dbReference>
<accession>E4QD37</accession>
<dbReference type="OrthoDB" id="9758243at2"/>
<dbReference type="CDD" id="cd22332">
    <property type="entry name" value="HsdR_N"/>
    <property type="match status" value="1"/>
</dbReference>
<keyword evidence="4" id="KW-0540">Nuclease</keyword>
<dbReference type="SUPFAM" id="SSF52540">
    <property type="entry name" value="P-loop containing nucleoside triphosphate hydrolases"/>
    <property type="match status" value="2"/>
</dbReference>
<dbReference type="InterPro" id="IPR051268">
    <property type="entry name" value="Type-I_R_enzyme_R_subunit"/>
</dbReference>
<comment type="function">
    <text evidence="11">Subunit R is required for both nuclease and ATPase activities, but not for modification.</text>
</comment>
<sequence>MVTKLDEEHYVENPFLFQLQRLGWKIYRQNKDNPEDTKEIISFTSSLEAEYGESQKFRESFKEVILEGVLRESLKRINPWIEDDQISEVVRRITTPQSNSLLEANKEIHDLLLENTSVSENRKTGEKSPTVKFIDFKNPDNNSFIAISQFKVNITGTEKHIVPDIVLFVNGLPLVVVECKSPAVADPISEAITQLMRYCNRRGTIEGNEKLFWYNLFMVATSNQVAKYGTITSEYEHFVEWKDPYPFSLSSVNPHGNVTSQQVLIHGMLSKENLLDLLHTFTIFKEDPKSKMIKVVARYQQFRAVKKMIKRLKEGKTPTERGGIVWHTQGSGKSLTMMFMVRELYHNPEFGNYKVVFVTDRRDLEKQLNETSRSVGFTVNLARSIQELKELLKTDTPELVMAMVHKFQERELKGEFPVLNTSPNILIMIDEAHRTQYKLLGANLRKALPNATKIAFTGTPIEKTEMTFGDYIDKYSIKQAVEDGVTVEIVYEGRVHSAELTDEEAANAKFEDVFKDADKDTKRMIMGRFTWRAYLEAEEVIRDKARDMIEHYITHIFPNGFKAQVVTVSRLAAIRYKKALEEALKEKISELEKENNSKIDLETLKKLEVGVVISGAQNDPPEYRPYTDPNEHERIIKSFKLPFDKVDENGISGNVGILVVQNMLITGFDAPVEQVMYLDNVIKGHNLLQAIARVNRVYKNKSCGFVVDYVGVLKHLKEALAIYADEDIDEISQVVKNKAKSIDELKYVHNLIEEFFEKYGIRNWRQNVDECIDILVDEQVRNEFIALVRWFNRCMDEVLPDPAALRYLTDLKILAFIKESARNRYRDDKLSIKDASNKIREIVEEYLISQGIDPKVPPTPLFEDKFLEKLHKKSSKAKAQELQHAIIEYIDEHWEEDPELYERFSDRLKRLLQEYKENWDAQCIELEKLREELKKGREAEQTYGLDPKKEMPFFGLLKDRIFGKKPVSELSESEIDFLVSTTRDLVELISREVQAVDFWESATKQRKLKFFIISHLLEKISPAMYENNHDGVKTETAVYISNSSGQNIFNKRNEIAQRLLELAYHHFRK</sequence>
<evidence type="ECO:0000256" key="4">
    <source>
        <dbReference type="ARBA" id="ARBA00022722"/>
    </source>
</evidence>
<dbReference type="Pfam" id="PF22679">
    <property type="entry name" value="T1R_D3-like"/>
    <property type="match status" value="1"/>
</dbReference>
<dbReference type="GO" id="GO:0005524">
    <property type="term" value="F:ATP binding"/>
    <property type="evidence" value="ECO:0007669"/>
    <property type="project" value="UniProtKB-KW"/>
</dbReference>
<comment type="subunit">
    <text evidence="3 11">The type I restriction/modification system is composed of three polypeptides R, M and S.</text>
</comment>
<evidence type="ECO:0000256" key="6">
    <source>
        <dbReference type="ARBA" id="ARBA00022747"/>
    </source>
</evidence>
<evidence type="ECO:0000256" key="1">
    <source>
        <dbReference type="ARBA" id="ARBA00000851"/>
    </source>
</evidence>
<comment type="catalytic activity">
    <reaction evidence="1 11">
        <text>Endonucleolytic cleavage of DNA to give random double-stranded fragments with terminal 5'-phosphates, ATP is simultaneously hydrolyzed.</text>
        <dbReference type="EC" id="3.1.21.3"/>
    </reaction>
</comment>
<dbReference type="Proteomes" id="UP000006890">
    <property type="component" value="Chromosome"/>
</dbReference>
<dbReference type="Pfam" id="PF18766">
    <property type="entry name" value="SWI2_SNF2"/>
    <property type="match status" value="1"/>
</dbReference>
<dbReference type="GO" id="GO:0003677">
    <property type="term" value="F:DNA binding"/>
    <property type="evidence" value="ECO:0007669"/>
    <property type="project" value="UniProtKB-KW"/>
</dbReference>
<dbReference type="CDD" id="cd18030">
    <property type="entry name" value="DEXHc_RE_I_HsdR"/>
    <property type="match status" value="1"/>
</dbReference>
<organism evidence="14 15">
    <name type="scientific">Caldicellulosiruptor hydrothermalis (strain DSM 18901 / VKM B-2411 / 108)</name>
    <dbReference type="NCBI Taxonomy" id="632292"/>
    <lineage>
        <taxon>Bacteria</taxon>
        <taxon>Bacillati</taxon>
        <taxon>Bacillota</taxon>
        <taxon>Bacillota incertae sedis</taxon>
        <taxon>Caldicellulosiruptorales</taxon>
        <taxon>Caldicellulosiruptoraceae</taxon>
        <taxon>Caldicellulosiruptor</taxon>
    </lineage>
</organism>
<dbReference type="AlphaFoldDB" id="E4QD37"/>